<proteinExistence type="predicted"/>
<accession>A0A183N2H5</accession>
<dbReference type="EMBL" id="UZAI01019198">
    <property type="protein sequence ID" value="VDP43525.1"/>
    <property type="molecule type" value="Genomic_DNA"/>
</dbReference>
<reference evidence="1 2" key="1">
    <citation type="submission" date="2018-11" db="EMBL/GenBank/DDBJ databases">
        <authorList>
            <consortium name="Pathogen Informatics"/>
        </authorList>
    </citation>
    <scope>NUCLEOTIDE SEQUENCE [LARGE SCALE GENOMIC DNA]</scope>
    <source>
        <strain evidence="1 2">Zambia</strain>
    </source>
</reference>
<name>A0A183N2H5_9TREM</name>
<sequence length="174" mass="19962">MDADFSNDPLLRNDILNKCEGTISEELNLDVLSNNIFPHNAIASCGKHFQCEARFLNELEFVTSGVYSKQCEKYVLDEATSFVTWGYDDPNYFVKKDSVGNSMVRILNINDLSIHNRHVDQIQFQEPGESVPISVVNPNTNEYILDNTESLFNTLTDRHGMNLRRGRTIDYRHL</sequence>
<organism evidence="1 2">
    <name type="scientific">Schistosoma margrebowiei</name>
    <dbReference type="NCBI Taxonomy" id="48269"/>
    <lineage>
        <taxon>Eukaryota</taxon>
        <taxon>Metazoa</taxon>
        <taxon>Spiralia</taxon>
        <taxon>Lophotrochozoa</taxon>
        <taxon>Platyhelminthes</taxon>
        <taxon>Trematoda</taxon>
        <taxon>Digenea</taxon>
        <taxon>Strigeidida</taxon>
        <taxon>Schistosomatoidea</taxon>
        <taxon>Schistosomatidae</taxon>
        <taxon>Schistosoma</taxon>
    </lineage>
</organism>
<evidence type="ECO:0000313" key="2">
    <source>
        <dbReference type="Proteomes" id="UP000277204"/>
    </source>
</evidence>
<dbReference type="Proteomes" id="UP000277204">
    <property type="component" value="Unassembled WGS sequence"/>
</dbReference>
<gene>
    <name evidence="1" type="ORF">SMRZ_LOCUS22500</name>
</gene>
<keyword evidence="2" id="KW-1185">Reference proteome</keyword>
<protein>
    <submittedName>
        <fullName evidence="1">Uncharacterized protein</fullName>
    </submittedName>
</protein>
<dbReference type="AlphaFoldDB" id="A0A183N2H5"/>
<evidence type="ECO:0000313" key="1">
    <source>
        <dbReference type="EMBL" id="VDP43525.1"/>
    </source>
</evidence>